<evidence type="ECO:0000313" key="3">
    <source>
        <dbReference type="Proteomes" id="UP001596528"/>
    </source>
</evidence>
<keyword evidence="3" id="KW-1185">Reference proteome</keyword>
<dbReference type="PANTHER" id="PTHR40446">
    <property type="entry name" value="N-ACETYLGLUCOSAMINE-1-PHOSPHODIESTER ALPHA-N-ACETYLGLUCOSAMINIDASE"/>
    <property type="match status" value="1"/>
</dbReference>
<feature type="domain" description="Phosphodiester glycosidase" evidence="1">
    <location>
        <begin position="175"/>
        <end position="356"/>
    </location>
</feature>
<dbReference type="RefSeq" id="WP_138789454.1">
    <property type="nucleotide sequence ID" value="NZ_JBHTGQ010000001.1"/>
</dbReference>
<dbReference type="GO" id="GO:0016798">
    <property type="term" value="F:hydrolase activity, acting on glycosyl bonds"/>
    <property type="evidence" value="ECO:0007669"/>
    <property type="project" value="UniProtKB-KW"/>
</dbReference>
<proteinExistence type="predicted"/>
<accession>A0ABW2UYL8</accession>
<evidence type="ECO:0000259" key="1">
    <source>
        <dbReference type="Pfam" id="PF09992"/>
    </source>
</evidence>
<dbReference type="EMBL" id="JBHTGQ010000001">
    <property type="protein sequence ID" value="MFC7748373.1"/>
    <property type="molecule type" value="Genomic_DNA"/>
</dbReference>
<dbReference type="Proteomes" id="UP001596528">
    <property type="component" value="Unassembled WGS sequence"/>
</dbReference>
<organism evidence="2 3">
    <name type="scientific">Paenibacillus thermoaerophilus</name>
    <dbReference type="NCBI Taxonomy" id="1215385"/>
    <lineage>
        <taxon>Bacteria</taxon>
        <taxon>Bacillati</taxon>
        <taxon>Bacillota</taxon>
        <taxon>Bacilli</taxon>
        <taxon>Bacillales</taxon>
        <taxon>Paenibacillaceae</taxon>
        <taxon>Paenibacillus</taxon>
    </lineage>
</organism>
<dbReference type="PANTHER" id="PTHR40446:SF2">
    <property type="entry name" value="N-ACETYLGLUCOSAMINE-1-PHOSPHODIESTER ALPHA-N-ACETYLGLUCOSAMINIDASE"/>
    <property type="match status" value="1"/>
</dbReference>
<sequence length="358" mass="38730">MTLRMFNRMMLLGTAPFLGMLAWLLIAGWSLTMPSLDGIKPTAELDADRAAKSAALASSFDSAAQQAGETGGLLERFYQLYEQSGKTANAMVQTATAAKQRPELIFENRISSVIGRARKHVSGPNIDLKLYPFSQPAYSGYAMKVRLKTGDAMKMVLGQDKVPGSETTLSAVKRYGAVAGINAGGFADDSRGRRYPLSATVYNGKFVYDADPTAGDELVFVGLDMNNRLVGTRYSSNQEIQALNPKFGASFVPVLLKGGEKQPIPAKWQNSPARAPRTVVGSFSNGQLLFIVTDGRNENGSSGATLAELQDLMLRMRIRDAYNLDGGGSSTLVFDGQLINSPSDGRMRALPTHFLFYK</sequence>
<name>A0ABW2UYL8_9BACL</name>
<reference evidence="3" key="1">
    <citation type="journal article" date="2019" name="Int. J. Syst. Evol. Microbiol.">
        <title>The Global Catalogue of Microorganisms (GCM) 10K type strain sequencing project: providing services to taxonomists for standard genome sequencing and annotation.</title>
        <authorList>
            <consortium name="The Broad Institute Genomics Platform"/>
            <consortium name="The Broad Institute Genome Sequencing Center for Infectious Disease"/>
            <person name="Wu L."/>
            <person name="Ma J."/>
        </authorList>
    </citation>
    <scope>NUCLEOTIDE SEQUENCE [LARGE SCALE GENOMIC DNA]</scope>
    <source>
        <strain evidence="3">JCM 18657</strain>
    </source>
</reference>
<gene>
    <name evidence="2" type="ORF">ACFQWB_00240</name>
</gene>
<dbReference type="InterPro" id="IPR018711">
    <property type="entry name" value="NAGPA"/>
</dbReference>
<keyword evidence="2" id="KW-0326">Glycosidase</keyword>
<dbReference type="Pfam" id="PF09992">
    <property type="entry name" value="NAGPA"/>
    <property type="match status" value="1"/>
</dbReference>
<keyword evidence="2" id="KW-0378">Hydrolase</keyword>
<evidence type="ECO:0000313" key="2">
    <source>
        <dbReference type="EMBL" id="MFC7748373.1"/>
    </source>
</evidence>
<protein>
    <submittedName>
        <fullName evidence="2">Phosphodiester glycosidase family protein</fullName>
    </submittedName>
</protein>
<comment type="caution">
    <text evidence="2">The sequence shown here is derived from an EMBL/GenBank/DDBJ whole genome shotgun (WGS) entry which is preliminary data.</text>
</comment>